<organism evidence="1 2">
    <name type="scientific">Aspergillus brunneoviolaceus CBS 621.78</name>
    <dbReference type="NCBI Taxonomy" id="1450534"/>
    <lineage>
        <taxon>Eukaryota</taxon>
        <taxon>Fungi</taxon>
        <taxon>Dikarya</taxon>
        <taxon>Ascomycota</taxon>
        <taxon>Pezizomycotina</taxon>
        <taxon>Eurotiomycetes</taxon>
        <taxon>Eurotiomycetidae</taxon>
        <taxon>Eurotiales</taxon>
        <taxon>Aspergillaceae</taxon>
        <taxon>Aspergillus</taxon>
        <taxon>Aspergillus subgen. Circumdati</taxon>
    </lineage>
</organism>
<proteinExistence type="predicted"/>
<keyword evidence="2" id="KW-1185">Reference proteome</keyword>
<reference evidence="1" key="1">
    <citation type="submission" date="2018-02" db="EMBL/GenBank/DDBJ databases">
        <title>The genomes of Aspergillus section Nigri reveals drivers in fungal speciation.</title>
        <authorList>
            <consortium name="DOE Joint Genome Institute"/>
            <person name="Vesth T.C."/>
            <person name="Nybo J."/>
            <person name="Theobald S."/>
            <person name="Brandl J."/>
            <person name="Frisvad J.C."/>
            <person name="Nielsen K.F."/>
            <person name="Lyhne E.K."/>
            <person name="Kogle M.E."/>
            <person name="Kuo A."/>
            <person name="Riley R."/>
            <person name="Clum A."/>
            <person name="Nolan M."/>
            <person name="Lipzen A."/>
            <person name="Salamov A."/>
            <person name="Henrissat B."/>
            <person name="Wiebenga A."/>
            <person name="De vries R.P."/>
            <person name="Grigoriev I.V."/>
            <person name="Mortensen U.H."/>
            <person name="Andersen M.R."/>
            <person name="Baker S.E."/>
        </authorList>
    </citation>
    <scope>NUCLEOTIDE SEQUENCE</scope>
    <source>
        <strain evidence="1">CBS 621.78</strain>
    </source>
</reference>
<dbReference type="EMBL" id="KZ825329">
    <property type="protein sequence ID" value="RAH47586.1"/>
    <property type="molecule type" value="Genomic_DNA"/>
</dbReference>
<protein>
    <submittedName>
        <fullName evidence="1">Uncharacterized protein</fullName>
    </submittedName>
</protein>
<evidence type="ECO:0000313" key="1">
    <source>
        <dbReference type="EMBL" id="RAH47586.1"/>
    </source>
</evidence>
<accession>A0ACD1GEB2</accession>
<name>A0ACD1GEB2_9EURO</name>
<gene>
    <name evidence="1" type="ORF">BO95DRAFT_441090</name>
</gene>
<evidence type="ECO:0000313" key="2">
    <source>
        <dbReference type="Proteomes" id="UP000249057"/>
    </source>
</evidence>
<sequence length="711" mass="81376">METDASPSKDELRALLQQAREAATKEKERAEQEKERAEKVEKQNQNTTFAEYLHACHDFIAVPMTIQTNRSLTTKGSITDPTGRICPTFLRPFDFRKAQQDVFDELYKSFHSPSDLRLFPSRPIIEYTGKQACRYPLASEADLAQYKKAELENPVMEIFDKLLQLPEDRRPFLLDEGIIFENHSNTVTENPDQMTPARPPTSKEQMKPARPPADRHCVYQKSGDTRSLAYIIEYKAAHKLTDAFLRAGLRPMNLVEEVVQRVTIPTDLDEKLCYDAAFLSCAAVTQTYEYMMKSGLEYGLLTNGHMKVILRIPENNPDALEYDLLEPSRDAEAKPTDGCGFRFPYTAIGYQLSLTLMAIRSPQRSQAWRNEIIAASSRCEIDFERALRSIPESERKTSPPGSEYREPIYPINNRSPYLLRLRVRNDSRPVQPYRSPSPDSSGESDSGQKHPLSSPTQDRGKRQRTSNASHQSHRVPGQTSKYNFCTQLCLRGLVHQSELDDKCPNVDLHRRKSDDRRHTISRDTLIKLVEQQLNADLDSCTPLGKEGVHGSIFAIQLQSHGYAMIGKGTDHHSDRESIMYRKLESLQRFAVPIYLGDVYLQSTYYTDSGREIIHLSLMAWGGRALQESDRPRLQHYMNDTEAEVREAGVLHLDLHMSNFLWNEEAARVMLIDFSRAEISRKRKGSVDLSAKQHRKQHLFTDHVHTVPRYAC</sequence>
<dbReference type="Proteomes" id="UP000249057">
    <property type="component" value="Unassembled WGS sequence"/>
</dbReference>